<proteinExistence type="predicted"/>
<reference evidence="1 2" key="1">
    <citation type="submission" date="2016-07" db="EMBL/GenBank/DDBJ databases">
        <title>Caryophanon latum genome sequencing.</title>
        <authorList>
            <person name="Verma A."/>
            <person name="Pal Y."/>
            <person name="Krishnamurthi S."/>
        </authorList>
    </citation>
    <scope>NUCLEOTIDE SEQUENCE [LARGE SCALE GENOMIC DNA]</scope>
    <source>
        <strain evidence="1 2">DSM 14151</strain>
    </source>
</reference>
<organism evidence="1 2">
    <name type="scientific">Caryophanon latum</name>
    <dbReference type="NCBI Taxonomy" id="33977"/>
    <lineage>
        <taxon>Bacteria</taxon>
        <taxon>Bacillati</taxon>
        <taxon>Bacillota</taxon>
        <taxon>Bacilli</taxon>
        <taxon>Bacillales</taxon>
        <taxon>Caryophanaceae</taxon>
        <taxon>Caryophanon</taxon>
    </lineage>
</organism>
<gene>
    <name evidence="1" type="ORF">A6K76_04485</name>
</gene>
<name>A0A1C0Z2W3_9BACL</name>
<comment type="caution">
    <text evidence="1">The sequence shown here is derived from an EMBL/GenBank/DDBJ whole genome shotgun (WGS) entry which is preliminary data.</text>
</comment>
<evidence type="ECO:0000313" key="2">
    <source>
        <dbReference type="Proteomes" id="UP000093482"/>
    </source>
</evidence>
<accession>A0A1C0Z2W3</accession>
<protein>
    <submittedName>
        <fullName evidence="1">Uncharacterized protein</fullName>
    </submittedName>
</protein>
<dbReference type="OrthoDB" id="2456199at2"/>
<evidence type="ECO:0000313" key="1">
    <source>
        <dbReference type="EMBL" id="OCS93761.1"/>
    </source>
</evidence>
<keyword evidence="2" id="KW-1185">Reference proteome</keyword>
<sequence length="204" mass="24448">MFVIRRFAQINAVTEPMILYTIDTSHLQQFKQLAYAQQFPTIHLHEKLDLLNPFITTANIWFALKTHDSPSHKRFFIDETKRFAYSAAIFQLEYIERNRIISAFVKRESTTDDTLIILAYYLSYYVMDWVVRVMETVDENESVIYYLEEANFNKNMDIQHEDEHQRMQRMYLQTMIVNAKQTDDFQKAINNAIRDTHHKLNVHI</sequence>
<dbReference type="EMBL" id="MATO01000005">
    <property type="protein sequence ID" value="OCS93761.1"/>
    <property type="molecule type" value="Genomic_DNA"/>
</dbReference>
<dbReference type="RefSeq" id="WP_066461409.1">
    <property type="nucleotide sequence ID" value="NZ_MATO01000005.1"/>
</dbReference>
<dbReference type="Proteomes" id="UP000093482">
    <property type="component" value="Unassembled WGS sequence"/>
</dbReference>
<dbReference type="AlphaFoldDB" id="A0A1C0Z2W3"/>